<dbReference type="KEGG" id="plj:28889628"/>
<dbReference type="EMBL" id="LSBH01000004">
    <property type="protein sequence ID" value="OAQ79564.1"/>
    <property type="molecule type" value="Genomic_DNA"/>
</dbReference>
<evidence type="ECO:0000313" key="3">
    <source>
        <dbReference type="EMBL" id="OAQ79564.1"/>
    </source>
</evidence>
<dbReference type="InterPro" id="IPR020904">
    <property type="entry name" value="Sc_DH/Rdtase_CS"/>
</dbReference>
<dbReference type="CDD" id="cd05325">
    <property type="entry name" value="carb_red_sniffer_like_SDR_c"/>
    <property type="match status" value="1"/>
</dbReference>
<dbReference type="STRING" id="33203.A0A179HHU3"/>
<protein>
    <submittedName>
        <fullName evidence="4">NAD(P)-binding Rossmann-fold containing protein</fullName>
    </submittedName>
</protein>
<comment type="similarity">
    <text evidence="1">Belongs to the short-chain dehydrogenases/reductases (SDR) family.</text>
</comment>
<dbReference type="Proteomes" id="UP000078340">
    <property type="component" value="Unassembled WGS sequence"/>
</dbReference>
<dbReference type="Gene3D" id="3.40.50.720">
    <property type="entry name" value="NAD(P)-binding Rossmann-like Domain"/>
    <property type="match status" value="1"/>
</dbReference>
<dbReference type="PANTHER" id="PTHR43544">
    <property type="entry name" value="SHORT-CHAIN DEHYDROGENASE/REDUCTASE"/>
    <property type="match status" value="1"/>
</dbReference>
<accession>A0A179HHU3</accession>
<dbReference type="PANTHER" id="PTHR43544:SF26">
    <property type="entry name" value="SHORT CHAIN DEHYDROGENASE_REDUCTASE FAMILY OXIDOREDUCTASE (JCVI)"/>
    <property type="match status" value="1"/>
</dbReference>
<dbReference type="GeneID" id="28889628"/>
<dbReference type="PRINTS" id="PR00081">
    <property type="entry name" value="GDHRDH"/>
</dbReference>
<evidence type="ECO:0000313" key="4">
    <source>
        <dbReference type="EMBL" id="OAQ89039.1"/>
    </source>
</evidence>
<dbReference type="SUPFAM" id="SSF51735">
    <property type="entry name" value="NAD(P)-binding Rossmann-fold domains"/>
    <property type="match status" value="1"/>
</dbReference>
<dbReference type="GO" id="GO:0005737">
    <property type="term" value="C:cytoplasm"/>
    <property type="evidence" value="ECO:0007669"/>
    <property type="project" value="TreeGrafter"/>
</dbReference>
<evidence type="ECO:0000256" key="2">
    <source>
        <dbReference type="ARBA" id="ARBA00022857"/>
    </source>
</evidence>
<dbReference type="InterPro" id="IPR051468">
    <property type="entry name" value="Fungal_SecMetab_SDRs"/>
</dbReference>
<evidence type="ECO:0000256" key="1">
    <source>
        <dbReference type="ARBA" id="ARBA00006484"/>
    </source>
</evidence>
<dbReference type="Pfam" id="PF00106">
    <property type="entry name" value="adh_short"/>
    <property type="match status" value="1"/>
</dbReference>
<dbReference type="InterPro" id="IPR002347">
    <property type="entry name" value="SDR_fam"/>
</dbReference>
<sequence length="263" mass="27665">MADNMTYLITGANKGIGKQLTADLLLRPATTVVATVRNPADETSQSLLSLATADSSALIVLPLDDADPSIDSTSLVTRLTAAASAQGQKPISISHIDVLVANAGASAGYHSVLDTSPDAARFCFEVNAIGPLKLFQACWPLLSKSTREGGKKFVLVTSSVGSIAALEMESFPSAAYGMSKAAANWLAKKISIEFQKDELKVGIIHPGWVKTNMGQSLADAVGVKEPPMAVEDSARHVLAQIDSLSLNTTHGKFLSFDGQVLPW</sequence>
<dbReference type="PROSITE" id="PS00061">
    <property type="entry name" value="ADH_SHORT"/>
    <property type="match status" value="1"/>
</dbReference>
<gene>
    <name evidence="3" type="ORF">VFPBJ_05149</name>
    <name evidence="4" type="ORF">VFPFJ_07504</name>
</gene>
<reference evidence="4 5" key="1">
    <citation type="submission" date="2016-02" db="EMBL/GenBank/DDBJ databases">
        <title>Biosynthesis of antibiotic leucinostatins and their inhibition on Phytophthora in bio-control Purpureocillium lilacinum.</title>
        <authorList>
            <person name="Wang G."/>
            <person name="Liu Z."/>
            <person name="Lin R."/>
            <person name="Li E."/>
            <person name="Mao Z."/>
            <person name="Ling J."/>
            <person name="Yin W."/>
            <person name="Xie B."/>
        </authorList>
    </citation>
    <scope>NUCLEOTIDE SEQUENCE [LARGE SCALE GENOMIC DNA]</scope>
    <source>
        <strain evidence="3">PLBJ-1</strain>
        <strain evidence="4">PLFJ-1</strain>
    </source>
</reference>
<dbReference type="OMA" id="GILHPGW"/>
<evidence type="ECO:0000313" key="5">
    <source>
        <dbReference type="Proteomes" id="UP000078340"/>
    </source>
</evidence>
<dbReference type="InterPro" id="IPR036291">
    <property type="entry name" value="NAD(P)-bd_dom_sf"/>
</dbReference>
<dbReference type="EMBL" id="LSBI01000006">
    <property type="protein sequence ID" value="OAQ89039.1"/>
    <property type="molecule type" value="Genomic_DNA"/>
</dbReference>
<dbReference type="GO" id="GO:0016491">
    <property type="term" value="F:oxidoreductase activity"/>
    <property type="evidence" value="ECO:0007669"/>
    <property type="project" value="TreeGrafter"/>
</dbReference>
<organism evidence="4 5">
    <name type="scientific">Purpureocillium lilacinum</name>
    <name type="common">Paecilomyces lilacinus</name>
    <dbReference type="NCBI Taxonomy" id="33203"/>
    <lineage>
        <taxon>Eukaryota</taxon>
        <taxon>Fungi</taxon>
        <taxon>Dikarya</taxon>
        <taxon>Ascomycota</taxon>
        <taxon>Pezizomycotina</taxon>
        <taxon>Sordariomycetes</taxon>
        <taxon>Hypocreomycetidae</taxon>
        <taxon>Hypocreales</taxon>
        <taxon>Ophiocordycipitaceae</taxon>
        <taxon>Purpureocillium</taxon>
    </lineage>
</organism>
<dbReference type="Proteomes" id="UP000078240">
    <property type="component" value="Unassembled WGS sequence"/>
</dbReference>
<dbReference type="AlphaFoldDB" id="A0A179HHU3"/>
<keyword evidence="2" id="KW-0521">NADP</keyword>
<proteinExistence type="inferred from homology"/>
<name>A0A179HHU3_PURLI</name>
<comment type="caution">
    <text evidence="4">The sequence shown here is derived from an EMBL/GenBank/DDBJ whole genome shotgun (WGS) entry which is preliminary data.</text>
</comment>